<protein>
    <submittedName>
        <fullName evidence="1">Uncharacterized protein</fullName>
    </submittedName>
</protein>
<dbReference type="Proteomes" id="UP000215914">
    <property type="component" value="Unassembled WGS sequence"/>
</dbReference>
<proteinExistence type="predicted"/>
<evidence type="ECO:0000313" key="2">
    <source>
        <dbReference type="Proteomes" id="UP000215914"/>
    </source>
</evidence>
<keyword evidence="2" id="KW-1185">Reference proteome</keyword>
<reference evidence="1" key="1">
    <citation type="journal article" date="2017" name="Nature">
        <title>The sunflower genome provides insights into oil metabolism, flowering and Asterid evolution.</title>
        <authorList>
            <person name="Badouin H."/>
            <person name="Gouzy J."/>
            <person name="Grassa C.J."/>
            <person name="Murat F."/>
            <person name="Staton S.E."/>
            <person name="Cottret L."/>
            <person name="Lelandais-Briere C."/>
            <person name="Owens G.L."/>
            <person name="Carrere S."/>
            <person name="Mayjonade B."/>
            <person name="Legrand L."/>
            <person name="Gill N."/>
            <person name="Kane N.C."/>
            <person name="Bowers J.E."/>
            <person name="Hubner S."/>
            <person name="Bellec A."/>
            <person name="Berard A."/>
            <person name="Berges H."/>
            <person name="Blanchet N."/>
            <person name="Boniface M.C."/>
            <person name="Brunel D."/>
            <person name="Catrice O."/>
            <person name="Chaidir N."/>
            <person name="Claudel C."/>
            <person name="Donnadieu C."/>
            <person name="Faraut T."/>
            <person name="Fievet G."/>
            <person name="Helmstetter N."/>
            <person name="King M."/>
            <person name="Knapp S.J."/>
            <person name="Lai Z."/>
            <person name="Le Paslier M.C."/>
            <person name="Lippi Y."/>
            <person name="Lorenzon L."/>
            <person name="Mandel J.R."/>
            <person name="Marage G."/>
            <person name="Marchand G."/>
            <person name="Marquand E."/>
            <person name="Bret-Mestries E."/>
            <person name="Morien E."/>
            <person name="Nambeesan S."/>
            <person name="Nguyen T."/>
            <person name="Pegot-Espagnet P."/>
            <person name="Pouilly N."/>
            <person name="Raftis F."/>
            <person name="Sallet E."/>
            <person name="Schiex T."/>
            <person name="Thomas J."/>
            <person name="Vandecasteele C."/>
            <person name="Vares D."/>
            <person name="Vear F."/>
            <person name="Vautrin S."/>
            <person name="Crespi M."/>
            <person name="Mangin B."/>
            <person name="Burke J.M."/>
            <person name="Salse J."/>
            <person name="Munos S."/>
            <person name="Vincourt P."/>
            <person name="Rieseberg L.H."/>
            <person name="Langlade N.B."/>
        </authorList>
    </citation>
    <scope>NUCLEOTIDE SEQUENCE</scope>
    <source>
        <tissue evidence="1">Leaves</tissue>
    </source>
</reference>
<dbReference type="Gramene" id="mRNA:HanXRQr2_Chr17g0805751">
    <property type="protein sequence ID" value="CDS:HanXRQr2_Chr17g0805751.1"/>
    <property type="gene ID" value="HanXRQr2_Chr17g0805751"/>
</dbReference>
<evidence type="ECO:0000313" key="1">
    <source>
        <dbReference type="EMBL" id="KAF5755702.1"/>
    </source>
</evidence>
<comment type="caution">
    <text evidence="1">The sequence shown here is derived from an EMBL/GenBank/DDBJ whole genome shotgun (WGS) entry which is preliminary data.</text>
</comment>
<gene>
    <name evidence="1" type="ORF">HanXRQr2_Chr17g0805751</name>
</gene>
<accession>A0A9K3DK92</accession>
<dbReference type="EMBL" id="MNCJ02000332">
    <property type="protein sequence ID" value="KAF5755702.1"/>
    <property type="molecule type" value="Genomic_DNA"/>
</dbReference>
<reference evidence="1" key="2">
    <citation type="submission" date="2020-06" db="EMBL/GenBank/DDBJ databases">
        <title>Helianthus annuus Genome sequencing and assembly Release 2.</title>
        <authorList>
            <person name="Gouzy J."/>
            <person name="Langlade N."/>
            <person name="Munos S."/>
        </authorList>
    </citation>
    <scope>NUCLEOTIDE SEQUENCE</scope>
    <source>
        <tissue evidence="1">Leaves</tissue>
    </source>
</reference>
<name>A0A9K3DK92_HELAN</name>
<organism evidence="1 2">
    <name type="scientific">Helianthus annuus</name>
    <name type="common">Common sunflower</name>
    <dbReference type="NCBI Taxonomy" id="4232"/>
    <lineage>
        <taxon>Eukaryota</taxon>
        <taxon>Viridiplantae</taxon>
        <taxon>Streptophyta</taxon>
        <taxon>Embryophyta</taxon>
        <taxon>Tracheophyta</taxon>
        <taxon>Spermatophyta</taxon>
        <taxon>Magnoliopsida</taxon>
        <taxon>eudicotyledons</taxon>
        <taxon>Gunneridae</taxon>
        <taxon>Pentapetalae</taxon>
        <taxon>asterids</taxon>
        <taxon>campanulids</taxon>
        <taxon>Asterales</taxon>
        <taxon>Asteraceae</taxon>
        <taxon>Asteroideae</taxon>
        <taxon>Heliantheae alliance</taxon>
        <taxon>Heliantheae</taxon>
        <taxon>Helianthus</taxon>
    </lineage>
</organism>
<sequence length="53" mass="5705">MGSSLNHSSTPFGPSETLCAHGIAMTIAHNIKTTLSIFISRFKLAKLCKSKKV</sequence>
<dbReference type="AlphaFoldDB" id="A0A9K3DK92"/>